<dbReference type="AlphaFoldDB" id="G2EHR7"/>
<accession>G2EHR7</accession>
<protein>
    <submittedName>
        <fullName evidence="1">DUF4886 domain-containing protein</fullName>
    </submittedName>
</protein>
<dbReference type="RefSeq" id="WP_008639901.1">
    <property type="nucleotide sequence ID" value="NZ_AFXZ01000070.1"/>
</dbReference>
<dbReference type="GO" id="GO:0016788">
    <property type="term" value="F:hydrolase activity, acting on ester bonds"/>
    <property type="evidence" value="ECO:0007669"/>
    <property type="project" value="UniProtKB-ARBA"/>
</dbReference>
<organism evidence="1 2">
    <name type="scientific">Bizionia argentinensis JUB59</name>
    <dbReference type="NCBI Taxonomy" id="1046627"/>
    <lineage>
        <taxon>Bacteria</taxon>
        <taxon>Pseudomonadati</taxon>
        <taxon>Bacteroidota</taxon>
        <taxon>Flavobacteriia</taxon>
        <taxon>Flavobacteriales</taxon>
        <taxon>Flavobacteriaceae</taxon>
        <taxon>Bizionia</taxon>
    </lineage>
</organism>
<dbReference type="eggNOG" id="COG3291">
    <property type="taxonomic scope" value="Bacteria"/>
</dbReference>
<dbReference type="Gene3D" id="3.40.50.1110">
    <property type="entry name" value="SGNH hydrolase"/>
    <property type="match status" value="1"/>
</dbReference>
<sequence>MKNLLLIFIILTTISCKSQNTEKADEINVLFIGNSLTYFYEMPQTVQKMLNETNPKIKIDQSTFPGQSLSGHLSEIITSRTENGISTRKKEEGEKTETEIKIAEKKWDIVILQTGTVSVLIPENREFKTNKAISEIKKLVSNPNCKFILFNTWPSKTEYPEQYCYPSRMIDKSIEKDRCCSPTLENLQQETEIINESYDLVAQKNNLLKSDNGTKFYEVLTKHPEIELYEDESHPNKYGAFLNACVFYQMLTNKKASDLIYNGEIEPKTAEILKKIAE</sequence>
<reference evidence="1 2" key="1">
    <citation type="journal article" date="2008" name="Int. J. Syst. Evol. Microbiol.">
        <title>Bizionia argentinensis sp. nov., isolated from surface marine water in Antarctica.</title>
        <authorList>
            <person name="Bercovich A."/>
            <person name="Vazquez S.C."/>
            <person name="Yankilevich P."/>
            <person name="Coria S.H."/>
            <person name="Foti M."/>
            <person name="Hernandez E."/>
            <person name="Vidal A."/>
            <person name="Ruberto L."/>
            <person name="Melo C."/>
            <person name="Marenssi S."/>
            <person name="Criscuolo M."/>
            <person name="Memoli M."/>
            <person name="Arguelles M."/>
            <person name="Mac Cormack W.P."/>
        </authorList>
    </citation>
    <scope>NUCLEOTIDE SEQUENCE [LARGE SCALE GENOMIC DNA]</scope>
    <source>
        <strain evidence="1 2">JUB59</strain>
    </source>
</reference>
<dbReference type="SUPFAM" id="SSF52266">
    <property type="entry name" value="SGNH hydrolase"/>
    <property type="match status" value="1"/>
</dbReference>
<evidence type="ECO:0000313" key="2">
    <source>
        <dbReference type="Proteomes" id="UP000003730"/>
    </source>
</evidence>
<dbReference type="PATRIC" id="fig|1046627.3.peg.3045"/>
<keyword evidence="2" id="KW-1185">Reference proteome</keyword>
<dbReference type="Proteomes" id="UP000003730">
    <property type="component" value="Unassembled WGS sequence"/>
</dbReference>
<evidence type="ECO:0000313" key="1">
    <source>
        <dbReference type="EMBL" id="EGV42030.1"/>
    </source>
</evidence>
<proteinExistence type="predicted"/>
<comment type="caution">
    <text evidence="1">The sequence shown here is derived from an EMBL/GenBank/DDBJ whole genome shotgun (WGS) entry which is preliminary data.</text>
</comment>
<dbReference type="OrthoDB" id="7443339at2"/>
<dbReference type="EMBL" id="AFXZ01000070">
    <property type="protein sequence ID" value="EGV42030.1"/>
    <property type="molecule type" value="Genomic_DNA"/>
</dbReference>
<gene>
    <name evidence="1" type="ORF">BZARG_2680</name>
</gene>
<dbReference type="PROSITE" id="PS51257">
    <property type="entry name" value="PROKAR_LIPOPROTEIN"/>
    <property type="match status" value="1"/>
</dbReference>
<dbReference type="InterPro" id="IPR036514">
    <property type="entry name" value="SGNH_hydro_sf"/>
</dbReference>
<dbReference type="STRING" id="1046627.BZARG_2680"/>
<name>G2EHR7_9FLAO</name>